<dbReference type="GO" id="GO:0048211">
    <property type="term" value="P:Golgi vesicle docking"/>
    <property type="evidence" value="ECO:0007669"/>
    <property type="project" value="TreeGrafter"/>
</dbReference>
<dbReference type="Pfam" id="PF04869">
    <property type="entry name" value="Uso1_p115_head"/>
    <property type="match status" value="1"/>
</dbReference>
<dbReference type="InterPro" id="IPR006953">
    <property type="entry name" value="Vesicle_Uso1_P115_head"/>
</dbReference>
<keyword evidence="9" id="KW-1185">Reference proteome</keyword>
<dbReference type="GO" id="GO:0048280">
    <property type="term" value="P:vesicle fusion with Golgi apparatus"/>
    <property type="evidence" value="ECO:0007669"/>
    <property type="project" value="InterPro"/>
</dbReference>
<feature type="region of interest" description="Disordered" evidence="5">
    <location>
        <begin position="669"/>
        <end position="716"/>
    </location>
</feature>
<reference evidence="8 9" key="1">
    <citation type="journal article" date="2016" name="Mol. Biol. Evol.">
        <title>Genome-Wide Survey of Gut Fungi (Harpellales) Reveals the First Horizontally Transferred Ubiquitin Gene from a Mosquito Host.</title>
        <authorList>
            <person name="Wang Y."/>
            <person name="White M.M."/>
            <person name="Kvist S."/>
            <person name="Moncalvo J.M."/>
        </authorList>
    </citation>
    <scope>NUCLEOTIDE SEQUENCE [LARGE SCALE GENOMIC DNA]</scope>
    <source>
        <strain evidence="8 9">ALG-7-W6</strain>
    </source>
</reference>
<comment type="caution">
    <text evidence="8">The sequence shown here is derived from an EMBL/GenBank/DDBJ whole genome shotgun (WGS) entry which is preliminary data.</text>
</comment>
<dbReference type="GO" id="GO:0000139">
    <property type="term" value="C:Golgi membrane"/>
    <property type="evidence" value="ECO:0007669"/>
    <property type="project" value="InterPro"/>
</dbReference>
<evidence type="ECO:0000256" key="5">
    <source>
        <dbReference type="SAM" id="MobiDB-lite"/>
    </source>
</evidence>
<dbReference type="InterPro" id="IPR016024">
    <property type="entry name" value="ARM-type_fold"/>
</dbReference>
<dbReference type="InterPro" id="IPR024095">
    <property type="entry name" value="Vesicle_P115"/>
</dbReference>
<proteinExistence type="predicted"/>
<comment type="subcellular location">
    <subcellularLocation>
        <location evidence="1">Golgi apparatus</location>
    </subcellularLocation>
</comment>
<name>A0A1R0H5X7_9FUNG</name>
<dbReference type="Pfam" id="PF04871">
    <property type="entry name" value="Uso1_p115_C"/>
    <property type="match status" value="1"/>
</dbReference>
<dbReference type="PANTHER" id="PTHR10013">
    <property type="entry name" value="GENERAL VESICULAR TRANSPORT FACTOR P115"/>
    <property type="match status" value="1"/>
</dbReference>
<evidence type="ECO:0000313" key="9">
    <source>
        <dbReference type="Proteomes" id="UP000187455"/>
    </source>
</evidence>
<organism evidence="8 9">
    <name type="scientific">Smittium mucronatum</name>
    <dbReference type="NCBI Taxonomy" id="133383"/>
    <lineage>
        <taxon>Eukaryota</taxon>
        <taxon>Fungi</taxon>
        <taxon>Fungi incertae sedis</taxon>
        <taxon>Zoopagomycota</taxon>
        <taxon>Kickxellomycotina</taxon>
        <taxon>Harpellomycetes</taxon>
        <taxon>Harpellales</taxon>
        <taxon>Legeriomycetaceae</taxon>
        <taxon>Smittium</taxon>
    </lineage>
</organism>
<feature type="domain" description="Vesicle tethering protein Uso1/P115-like head" evidence="6">
    <location>
        <begin position="331"/>
        <end position="663"/>
    </location>
</feature>
<evidence type="ECO:0000259" key="7">
    <source>
        <dbReference type="Pfam" id="PF04871"/>
    </source>
</evidence>
<dbReference type="GO" id="GO:0005795">
    <property type="term" value="C:Golgi stack"/>
    <property type="evidence" value="ECO:0007669"/>
    <property type="project" value="TreeGrafter"/>
</dbReference>
<dbReference type="Gene3D" id="1.25.10.10">
    <property type="entry name" value="Leucine-rich Repeat Variant"/>
    <property type="match status" value="1"/>
</dbReference>
<evidence type="ECO:0000259" key="6">
    <source>
        <dbReference type="Pfam" id="PF04869"/>
    </source>
</evidence>
<dbReference type="InterPro" id="IPR011989">
    <property type="entry name" value="ARM-like"/>
</dbReference>
<evidence type="ECO:0000256" key="4">
    <source>
        <dbReference type="SAM" id="Coils"/>
    </source>
</evidence>
<dbReference type="OrthoDB" id="198977at2759"/>
<sequence>MDFFSRGYNAFVGDGRNLQQTPESAIQKLSDRVATSSLLEDKRAAVLGLKGFTKDFKKLVGEEALEPLLVLLGEEYEDPTLIKSILETLNNLITKSQNDDDHIARLLSLIGDSDFYVKFNALQQLGILFSHSGEALISKILVSPTGVGKLVDLLSDNSEVIRNEGIQLLILMTENNSEIQKILAFENAFEFLFSIIIDEGGVGGNIIVQDCLQLLYNLLSYNISNQKYFRETSCIQRLPDLLSFEPDEVEIGGYGPQTSGWKEQHVRNFLVVLEIVRMLVQHGNTDTFINQKSMQSCGMVSPLLQHSLSLEAPSSIRAQSLAAVGDIIRSNTENQNIFQRILITSTPEYDDFDQDPESAPAPKPHHEPAVLTIFRLAVGSCPRELNEESYHLVRSAAVYLVKSYLEGNKDAQLAIASTFNPPPSDISDEDEIQQSVGSLLVSVISHPFSILNVSETLRVWNSLILFSLLIHENDDSKALALKVIVENYYGNDLSLISVMLKQAVKLSKGFPSGNEIDDNNLNVLLCSQFLSTLCVWLYSNPLSVSLFLKDSDAPNFLIENISRSVSKGFLLQGISSFLFGIIYEFNSSADTPIKNKDLYLIIDKRLGVDNLLLNIGRLNDSKEIHNVFSKDSFDSTSLELDLSSLKIGFSFATLFRMHVNQLKIDIRKPPSSVEANKPPTTGNSKKSENKPKTSKDKSNKKNKSNDESSAIENTKEINHQEFKAKLEEKDKELGLALKKLDSLSISESNKDEKLDSLIKELAELKLSAGILDQKLATANSEIHNLNTALSESKQKIEEMKSEHIQKQDSLSEKLISAENKAAALEEKILSISEKEKTNSSENSSDINELRLKITELEKEQEDLLVLLADQDTTCKNYRKMLREKGEDIPLSDDEDIE</sequence>
<evidence type="ECO:0000256" key="2">
    <source>
        <dbReference type="ARBA" id="ARBA00023034"/>
    </source>
</evidence>
<evidence type="ECO:0000256" key="1">
    <source>
        <dbReference type="ARBA" id="ARBA00004555"/>
    </source>
</evidence>
<keyword evidence="2" id="KW-0333">Golgi apparatus</keyword>
<protein>
    <submittedName>
        <fullName evidence="8">General vesicular transport factor</fullName>
    </submittedName>
</protein>
<evidence type="ECO:0000256" key="3">
    <source>
        <dbReference type="ARBA" id="ARBA00023054"/>
    </source>
</evidence>
<dbReference type="GO" id="GO:0006888">
    <property type="term" value="P:endoplasmic reticulum to Golgi vesicle-mediated transport"/>
    <property type="evidence" value="ECO:0007669"/>
    <property type="project" value="TreeGrafter"/>
</dbReference>
<dbReference type="GO" id="GO:0005783">
    <property type="term" value="C:endoplasmic reticulum"/>
    <property type="evidence" value="ECO:0007669"/>
    <property type="project" value="TreeGrafter"/>
</dbReference>
<dbReference type="Proteomes" id="UP000187455">
    <property type="component" value="Unassembled WGS sequence"/>
</dbReference>
<feature type="compositionally biased region" description="Basic and acidic residues" evidence="5">
    <location>
        <begin position="685"/>
        <end position="706"/>
    </location>
</feature>
<dbReference type="STRING" id="133383.A0A1R0H5X7"/>
<dbReference type="PANTHER" id="PTHR10013:SF0">
    <property type="entry name" value="GENERAL VESICULAR TRANSPORT FACTOR P115"/>
    <property type="match status" value="1"/>
</dbReference>
<feature type="coiled-coil region" evidence="4">
    <location>
        <begin position="775"/>
        <end position="866"/>
    </location>
</feature>
<dbReference type="AlphaFoldDB" id="A0A1R0H5X7"/>
<accession>A0A1R0H5X7</accession>
<dbReference type="SUPFAM" id="SSF48371">
    <property type="entry name" value="ARM repeat"/>
    <property type="match status" value="1"/>
</dbReference>
<dbReference type="GO" id="GO:0012507">
    <property type="term" value="C:ER to Golgi transport vesicle membrane"/>
    <property type="evidence" value="ECO:0007669"/>
    <property type="project" value="TreeGrafter"/>
</dbReference>
<dbReference type="InterPro" id="IPR006955">
    <property type="entry name" value="Uso1_p115_C"/>
</dbReference>
<feature type="domain" description="Uso1/p115-like vesicle tethering protein C-terminal" evidence="7">
    <location>
        <begin position="772"/>
        <end position="895"/>
    </location>
</feature>
<keyword evidence="3 4" id="KW-0175">Coiled coil</keyword>
<dbReference type="GO" id="GO:0006886">
    <property type="term" value="P:intracellular protein transport"/>
    <property type="evidence" value="ECO:0007669"/>
    <property type="project" value="InterPro"/>
</dbReference>
<gene>
    <name evidence="8" type="ORF">AYI68_g1313</name>
</gene>
<dbReference type="EMBL" id="LSSL01000470">
    <property type="protein sequence ID" value="OLY84523.1"/>
    <property type="molecule type" value="Genomic_DNA"/>
</dbReference>
<evidence type="ECO:0000313" key="8">
    <source>
        <dbReference type="EMBL" id="OLY84523.1"/>
    </source>
</evidence>